<dbReference type="InterPro" id="IPR030934">
    <property type="entry name" value="Intein_C"/>
</dbReference>
<evidence type="ECO:0000313" key="14">
    <source>
        <dbReference type="EMBL" id="APZ82409.1"/>
    </source>
</evidence>
<dbReference type="EMBL" id="KY368639">
    <property type="protein sequence ID" value="APZ82409.1"/>
    <property type="molecule type" value="Genomic_DNA"/>
</dbReference>
<dbReference type="Pfam" id="PF13361">
    <property type="entry name" value="UvrD_C"/>
    <property type="match status" value="1"/>
</dbReference>
<evidence type="ECO:0000259" key="12">
    <source>
        <dbReference type="PROSITE" id="PS51198"/>
    </source>
</evidence>
<gene>
    <name evidence="14" type="ORF">Goe2_c17300</name>
</gene>
<dbReference type="GO" id="GO:0016787">
    <property type="term" value="F:hydrolase activity"/>
    <property type="evidence" value="ECO:0007669"/>
    <property type="project" value="UniProtKB-UniRule"/>
</dbReference>
<dbReference type="InterPro" id="IPR014016">
    <property type="entry name" value="UvrD-like_ATP-bd"/>
</dbReference>
<evidence type="ECO:0000256" key="5">
    <source>
        <dbReference type="ARBA" id="ARBA00022840"/>
    </source>
</evidence>
<name>A0A217EQS8_9CAUD</name>
<comment type="similarity">
    <text evidence="1">Belongs to the helicase family. UvrD subfamily.</text>
</comment>
<dbReference type="InterPro" id="IPR000212">
    <property type="entry name" value="DNA_helicase_UvrD/REP"/>
</dbReference>
<feature type="domain" description="UvrD-like helicase C-terminal" evidence="13">
    <location>
        <begin position="602"/>
        <end position="871"/>
    </location>
</feature>
<dbReference type="InterPro" id="IPR014017">
    <property type="entry name" value="DNA_helicase_UvrD-like_C"/>
</dbReference>
<dbReference type="GO" id="GO:0016539">
    <property type="term" value="P:intein-mediated protein splicing"/>
    <property type="evidence" value="ECO:0007669"/>
    <property type="project" value="InterPro"/>
</dbReference>
<dbReference type="PANTHER" id="PTHR11070:SF2">
    <property type="entry name" value="ATP-DEPENDENT DNA HELICASE SRS2"/>
    <property type="match status" value="1"/>
</dbReference>
<dbReference type="CDD" id="cd18807">
    <property type="entry name" value="SF1_C_UvrD"/>
    <property type="match status" value="1"/>
</dbReference>
<dbReference type="EC" id="5.6.2.4" evidence="9"/>
<dbReference type="Gene3D" id="3.40.50.300">
    <property type="entry name" value="P-loop containing nucleotide triphosphate hydrolases"/>
    <property type="match status" value="2"/>
</dbReference>
<proteinExistence type="inferred from homology"/>
<accession>A0A217EQS8</accession>
<dbReference type="Gene3D" id="1.10.10.160">
    <property type="match status" value="1"/>
</dbReference>
<reference evidence="14 15" key="1">
    <citation type="journal article" date="2017" name="Viruses">
        <title>Characterization of Bacillus subtilis Viruses vB_BsuM-Goe2 and vB_BsuM-Goe3.</title>
        <authorList>
            <person name="Willms I.M."/>
            <person name="Hoppert M."/>
            <person name="Hertel R."/>
        </authorList>
    </citation>
    <scope>NUCLEOTIDE SEQUENCE [LARGE SCALE GENOMIC DNA]</scope>
</reference>
<keyword evidence="5 11" id="KW-0067">ATP-binding</keyword>
<organism evidence="14 15">
    <name type="scientific">Bacillus phage vB_BsuM-Goe2</name>
    <dbReference type="NCBI Taxonomy" id="1933062"/>
    <lineage>
        <taxon>Viruses</taxon>
        <taxon>Duplodnaviria</taxon>
        <taxon>Heunggongvirae</taxon>
        <taxon>Uroviricota</taxon>
        <taxon>Caudoviricetes</taxon>
        <taxon>Herelleviridae</taxon>
        <taxon>Spounavirinae</taxon>
        <taxon>Okubovirus</taxon>
        <taxon>Okubovirus camphawk</taxon>
    </lineage>
</organism>
<evidence type="ECO:0000256" key="3">
    <source>
        <dbReference type="ARBA" id="ARBA00022801"/>
    </source>
</evidence>
<evidence type="ECO:0000256" key="10">
    <source>
        <dbReference type="ARBA" id="ARBA00048988"/>
    </source>
</evidence>
<evidence type="ECO:0000256" key="7">
    <source>
        <dbReference type="ARBA" id="ARBA00023235"/>
    </source>
</evidence>
<dbReference type="Proteomes" id="UP000224660">
    <property type="component" value="Segment"/>
</dbReference>
<dbReference type="InterPro" id="IPR013986">
    <property type="entry name" value="DExx_box_DNA_helicase_dom_sf"/>
</dbReference>
<evidence type="ECO:0000256" key="1">
    <source>
        <dbReference type="ARBA" id="ARBA00009922"/>
    </source>
</evidence>
<dbReference type="GO" id="GO:0003677">
    <property type="term" value="F:DNA binding"/>
    <property type="evidence" value="ECO:0007669"/>
    <property type="project" value="UniProtKB-KW"/>
</dbReference>
<sequence>MNAQEWLDEIPEDLTETVLDLPPKTIKKLIGLNNSQLRAVLTLEGPVQINAVAGSGKTRVLTSRIAYMLSTGIKARHILCTTYTKKATQEMTERLSKLISSLQLAQITIGTTHSIGYRILAEELEGVGHPLSDAFKYNNVIMGTRHKIFAEKIVESMERDRHVPFSIKQEMCDIGLGQYIGAVSRAKNEGISWDQYDSMHGGSSDRQDAYIEFYKRYEKKKVEECVIDGDDMLYLLWWLFKQHPDVLARYQKKFKYLLVDEAQDNNGLQYEIIKMLGKPENNLFLVGDDDQCQPAGEQVLTTEGYVNIEDLNPEKHRVVSYDKSASNVVGLQKGYDFKIARRPYIGELLKVTAKNKSTLCTPNHKWIVKWDKEKAQNLNAVYLMQKGEDFRVGWCKLFKSSGESNVTIRARNQKADKVWVLSVFESEEEASLMESIVSANYGIVTIPFVETPNTKYYKQNKLNWAFSKLINQKEKAVNCLKEHGRRYEFPFYNSGEVFKRRGGNTINEFHACNLIAECMRIPVHLGGKKVSWEPISLDTDMYEGYVYSLDVDVHELYIVEGLVTHNSMYSFRGAKPEEFIDFTRTYKDAQQISMEDNYRSNPHILEVANNLIKNNQKRIPKKLVANKQHDDPCVSFEVYESDLEEAKKVVEEIKLQVEQGGKNPKDITILYRTNAQSRALEDHLIISGIPYVIHGGTSFYERKEIKDLICYLRLVVDSNNDEAFKRVINTPSRYLGKAFMEKVKRFDGSHWEAITDPSMSWKNYEKRGISEFVDLVNELKSVSEHGAGDFGEGSPAEVIDYLLDNCYKKHMSNELTSDDFSSRMENVETLKFVMEQHDSIESFLKHISDLMSQAKHDIDGVQLMTIHKSKGLEFDTAFVIGVSEGCLPHFRAIESYNDGRKQAIEEERRLLYVAITRAESVCHISAPKTFLGKPAPVSRFSKELGIEILDMSGTDVDLEDADVDTSDLTENLLQWGGN</sequence>
<evidence type="ECO:0000256" key="9">
    <source>
        <dbReference type="ARBA" id="ARBA00034808"/>
    </source>
</evidence>
<keyword evidence="4 11" id="KW-0347">Helicase</keyword>
<keyword evidence="7" id="KW-0413">Isomerase</keyword>
<feature type="binding site" evidence="11">
    <location>
        <begin position="51"/>
        <end position="58"/>
    </location>
    <ligand>
        <name>ATP</name>
        <dbReference type="ChEBI" id="CHEBI:30616"/>
    </ligand>
</feature>
<dbReference type="Gene3D" id="1.10.486.10">
    <property type="entry name" value="PCRA, domain 4"/>
    <property type="match status" value="1"/>
</dbReference>
<evidence type="ECO:0000259" key="13">
    <source>
        <dbReference type="PROSITE" id="PS51217"/>
    </source>
</evidence>
<dbReference type="SUPFAM" id="SSF52540">
    <property type="entry name" value="P-loop containing nucleoside triphosphate hydrolases"/>
    <property type="match status" value="3"/>
</dbReference>
<evidence type="ECO:0000256" key="4">
    <source>
        <dbReference type="ARBA" id="ARBA00022806"/>
    </source>
</evidence>
<dbReference type="SUPFAM" id="SSF51294">
    <property type="entry name" value="Hedgehog/intein (Hint) domain"/>
    <property type="match status" value="1"/>
</dbReference>
<evidence type="ECO:0000313" key="15">
    <source>
        <dbReference type="Proteomes" id="UP000224660"/>
    </source>
</evidence>
<dbReference type="GO" id="GO:0000725">
    <property type="term" value="P:recombinational repair"/>
    <property type="evidence" value="ECO:0007669"/>
    <property type="project" value="TreeGrafter"/>
</dbReference>
<dbReference type="PROSITE" id="PS50818">
    <property type="entry name" value="INTEIN_C_TER"/>
    <property type="match status" value="1"/>
</dbReference>
<dbReference type="PROSITE" id="PS50817">
    <property type="entry name" value="INTEIN_N_TER"/>
    <property type="match status" value="1"/>
</dbReference>
<comment type="catalytic activity">
    <reaction evidence="10">
        <text>ATP + H2O = ADP + phosphate + H(+)</text>
        <dbReference type="Rhea" id="RHEA:13065"/>
        <dbReference type="ChEBI" id="CHEBI:15377"/>
        <dbReference type="ChEBI" id="CHEBI:15378"/>
        <dbReference type="ChEBI" id="CHEBI:30616"/>
        <dbReference type="ChEBI" id="CHEBI:43474"/>
        <dbReference type="ChEBI" id="CHEBI:456216"/>
        <dbReference type="EC" id="5.6.2.4"/>
    </reaction>
</comment>
<dbReference type="CDD" id="cd17932">
    <property type="entry name" value="DEXQc_UvrD"/>
    <property type="match status" value="1"/>
</dbReference>
<keyword evidence="6" id="KW-0238">DNA-binding</keyword>
<dbReference type="GO" id="GO:0005524">
    <property type="term" value="F:ATP binding"/>
    <property type="evidence" value="ECO:0007669"/>
    <property type="project" value="UniProtKB-UniRule"/>
</dbReference>
<dbReference type="GO" id="GO:0043138">
    <property type="term" value="F:3'-5' DNA helicase activity"/>
    <property type="evidence" value="ECO:0007669"/>
    <property type="project" value="UniProtKB-EC"/>
</dbReference>
<feature type="domain" description="UvrD-like helicase ATP-binding" evidence="12">
    <location>
        <begin position="30"/>
        <end position="338"/>
    </location>
</feature>
<dbReference type="Pfam" id="PF00580">
    <property type="entry name" value="UvrD-helicase"/>
    <property type="match status" value="1"/>
</dbReference>
<dbReference type="InterPro" id="IPR036844">
    <property type="entry name" value="Hint_dom_sf"/>
</dbReference>
<dbReference type="InterPro" id="IPR006141">
    <property type="entry name" value="Intein_N"/>
</dbReference>
<comment type="catalytic activity">
    <reaction evidence="8">
        <text>Couples ATP hydrolysis with the unwinding of duplex DNA by translocating in the 3'-5' direction.</text>
        <dbReference type="EC" id="5.6.2.4"/>
    </reaction>
</comment>
<dbReference type="PROSITE" id="PS51198">
    <property type="entry name" value="UVRD_HELICASE_ATP_BIND"/>
    <property type="match status" value="1"/>
</dbReference>
<dbReference type="PANTHER" id="PTHR11070">
    <property type="entry name" value="UVRD / RECB / PCRA DNA HELICASE FAMILY MEMBER"/>
    <property type="match status" value="1"/>
</dbReference>
<protein>
    <recommendedName>
        <fullName evidence="9">DNA 3'-5' helicase</fullName>
        <ecNumber evidence="9">5.6.2.4</ecNumber>
    </recommendedName>
</protein>
<keyword evidence="2 11" id="KW-0547">Nucleotide-binding</keyword>
<evidence type="ECO:0000256" key="11">
    <source>
        <dbReference type="PROSITE-ProRule" id="PRU00560"/>
    </source>
</evidence>
<dbReference type="PROSITE" id="PS51217">
    <property type="entry name" value="UVRD_HELICASE_CTER"/>
    <property type="match status" value="1"/>
</dbReference>
<evidence type="ECO:0000256" key="8">
    <source>
        <dbReference type="ARBA" id="ARBA00034617"/>
    </source>
</evidence>
<keyword evidence="3 11" id="KW-0378">Hydrolase</keyword>
<dbReference type="Gene3D" id="2.170.16.10">
    <property type="entry name" value="Hedgehog/Intein (Hint) domain"/>
    <property type="match status" value="1"/>
</dbReference>
<dbReference type="InterPro" id="IPR027417">
    <property type="entry name" value="P-loop_NTPase"/>
</dbReference>
<evidence type="ECO:0000256" key="6">
    <source>
        <dbReference type="ARBA" id="ARBA00023125"/>
    </source>
</evidence>
<evidence type="ECO:0000256" key="2">
    <source>
        <dbReference type="ARBA" id="ARBA00022741"/>
    </source>
</evidence>